<dbReference type="GO" id="GO:0003677">
    <property type="term" value="F:DNA binding"/>
    <property type="evidence" value="ECO:0007669"/>
    <property type="project" value="UniProtKB-KW"/>
</dbReference>
<dbReference type="AlphaFoldDB" id="A0A3D8QBE4"/>
<dbReference type="Pfam" id="PF04082">
    <property type="entry name" value="Fungal_trans"/>
    <property type="match status" value="1"/>
</dbReference>
<dbReference type="EMBL" id="PDLN01000020">
    <property type="protein sequence ID" value="RDW59027.1"/>
    <property type="molecule type" value="Genomic_DNA"/>
</dbReference>
<keyword evidence="4" id="KW-0238">DNA-binding</keyword>
<dbReference type="PANTHER" id="PTHR31313">
    <property type="entry name" value="TY1 ENHANCER ACTIVATOR"/>
    <property type="match status" value="1"/>
</dbReference>
<evidence type="ECO:0000313" key="9">
    <source>
        <dbReference type="Proteomes" id="UP000256328"/>
    </source>
</evidence>
<evidence type="ECO:0000256" key="5">
    <source>
        <dbReference type="ARBA" id="ARBA00023163"/>
    </source>
</evidence>
<dbReference type="InterPro" id="IPR007219">
    <property type="entry name" value="XnlR_reg_dom"/>
</dbReference>
<comment type="caution">
    <text evidence="8">The sequence shown here is derived from an EMBL/GenBank/DDBJ whole genome shotgun (WGS) entry which is preliminary data.</text>
</comment>
<feature type="domain" description="Xylanolytic transcriptional activator regulatory" evidence="7">
    <location>
        <begin position="165"/>
        <end position="333"/>
    </location>
</feature>
<accession>A0A3D8QBE4</accession>
<reference evidence="8 9" key="1">
    <citation type="journal article" date="2018" name="IMA Fungus">
        <title>IMA Genome-F 9: Draft genome sequence of Annulohypoxylon stygium, Aspergillus mulundensis, Berkeleyomyces basicola (syn. Thielaviopsis basicola), Ceratocystis smalleyi, two Cercospora beticola strains, Coleophoma cylindrospora, Fusarium fracticaudum, Phialophora cf. hyalina, and Morchella septimelata.</title>
        <authorList>
            <person name="Wingfield B.D."/>
            <person name="Bills G.F."/>
            <person name="Dong Y."/>
            <person name="Huang W."/>
            <person name="Nel W.J."/>
            <person name="Swalarsk-Parry B.S."/>
            <person name="Vaghefi N."/>
            <person name="Wilken P.M."/>
            <person name="An Z."/>
            <person name="de Beer Z.W."/>
            <person name="De Vos L."/>
            <person name="Chen L."/>
            <person name="Duong T.A."/>
            <person name="Gao Y."/>
            <person name="Hammerbacher A."/>
            <person name="Kikkert J.R."/>
            <person name="Li Y."/>
            <person name="Li H."/>
            <person name="Li K."/>
            <person name="Li Q."/>
            <person name="Liu X."/>
            <person name="Ma X."/>
            <person name="Naidoo K."/>
            <person name="Pethybridge S.J."/>
            <person name="Sun J."/>
            <person name="Steenkamp E.T."/>
            <person name="van der Nest M.A."/>
            <person name="van Wyk S."/>
            <person name="Wingfield M.J."/>
            <person name="Xiong C."/>
            <person name="Yue Q."/>
            <person name="Zhang X."/>
        </authorList>
    </citation>
    <scope>NUCLEOTIDE SEQUENCE [LARGE SCALE GENOMIC DNA]</scope>
    <source>
        <strain evidence="8 9">BP5796</strain>
    </source>
</reference>
<keyword evidence="6" id="KW-0539">Nucleus</keyword>
<dbReference type="GO" id="GO:0008270">
    <property type="term" value="F:zinc ion binding"/>
    <property type="evidence" value="ECO:0007669"/>
    <property type="project" value="InterPro"/>
</dbReference>
<evidence type="ECO:0000256" key="1">
    <source>
        <dbReference type="ARBA" id="ARBA00022723"/>
    </source>
</evidence>
<evidence type="ECO:0000256" key="3">
    <source>
        <dbReference type="ARBA" id="ARBA00023015"/>
    </source>
</evidence>
<organism evidence="8 9">
    <name type="scientific">Coleophoma crateriformis</name>
    <dbReference type="NCBI Taxonomy" id="565419"/>
    <lineage>
        <taxon>Eukaryota</taxon>
        <taxon>Fungi</taxon>
        <taxon>Dikarya</taxon>
        <taxon>Ascomycota</taxon>
        <taxon>Pezizomycotina</taxon>
        <taxon>Leotiomycetes</taxon>
        <taxon>Helotiales</taxon>
        <taxon>Dermateaceae</taxon>
        <taxon>Coleophoma</taxon>
    </lineage>
</organism>
<keyword evidence="9" id="KW-1185">Reference proteome</keyword>
<dbReference type="PANTHER" id="PTHR31313:SF81">
    <property type="entry name" value="TY1 ENHANCER ACTIVATOR"/>
    <property type="match status" value="1"/>
</dbReference>
<sequence length="381" mass="42573">MPELVPTLPLYLGNRNSQVRRKKWSDDYVTDLEAQVAAWKAYAQDLETSQTVSSLSEHKEASDEAGIPSIEATYHLSRDVYDGEDIVGKQSMRAIDEMGAMMWKMNIGQSGEPSFTGPSGNFHLSQASAPITDRRCLLPLRETGHQTTFTELSQDLGMKQLLAELFILYFNPVHLFLQPGTMLSVEDYPHADPGLRLLHTAIFAAALRYSIIDGSEELSDVLMEHAEATALKCCKTCPSVKVVQALSILCWRELNEGHDSMAWIYTSMAGGLTISLGLHAMGLRNLAGPTIAADPNEHNIRIRTFWTFLFVERVLVTLFGRHCTIPWQRVDTPSLGSILAADASLDEVAFDHHCQLGFIHDKYMEQMLEIYPMCALERVQP</sequence>
<keyword evidence="2" id="KW-0862">Zinc</keyword>
<dbReference type="OrthoDB" id="10249920at2759"/>
<evidence type="ECO:0000259" key="7">
    <source>
        <dbReference type="Pfam" id="PF04082"/>
    </source>
</evidence>
<protein>
    <recommendedName>
        <fullName evidence="7">Xylanolytic transcriptional activator regulatory domain-containing protein</fullName>
    </recommendedName>
</protein>
<proteinExistence type="predicted"/>
<gene>
    <name evidence="8" type="ORF">BP5796_11951</name>
</gene>
<dbReference type="CDD" id="cd12148">
    <property type="entry name" value="fungal_TF_MHR"/>
    <property type="match status" value="1"/>
</dbReference>
<dbReference type="GO" id="GO:0006351">
    <property type="term" value="P:DNA-templated transcription"/>
    <property type="evidence" value="ECO:0007669"/>
    <property type="project" value="InterPro"/>
</dbReference>
<name>A0A3D8QBE4_9HELO</name>
<keyword evidence="5" id="KW-0804">Transcription</keyword>
<evidence type="ECO:0000256" key="4">
    <source>
        <dbReference type="ARBA" id="ARBA00023125"/>
    </source>
</evidence>
<dbReference type="Proteomes" id="UP000256328">
    <property type="component" value="Unassembled WGS sequence"/>
</dbReference>
<keyword evidence="3" id="KW-0805">Transcription regulation</keyword>
<evidence type="ECO:0000313" key="8">
    <source>
        <dbReference type="EMBL" id="RDW59027.1"/>
    </source>
</evidence>
<evidence type="ECO:0000256" key="2">
    <source>
        <dbReference type="ARBA" id="ARBA00022833"/>
    </source>
</evidence>
<dbReference type="InterPro" id="IPR051615">
    <property type="entry name" value="Transcr_Regulatory_Elem"/>
</dbReference>
<evidence type="ECO:0000256" key="6">
    <source>
        <dbReference type="ARBA" id="ARBA00023242"/>
    </source>
</evidence>
<keyword evidence="1" id="KW-0479">Metal-binding</keyword>